<dbReference type="KEGG" id="rpm:RSPPHO_02043"/>
<dbReference type="EMBL" id="HE663493">
    <property type="protein sequence ID" value="CCG08669.1"/>
    <property type="molecule type" value="Genomic_DNA"/>
</dbReference>
<dbReference type="eggNOG" id="ENOG502Z7JG">
    <property type="taxonomic scope" value="Bacteria"/>
</dbReference>
<dbReference type="InterPro" id="IPR005564">
    <property type="entry name" value="Major_capsid_GpE"/>
</dbReference>
<keyword evidence="2" id="KW-1185">Reference proteome</keyword>
<name>H6SL04_PARPM</name>
<evidence type="ECO:0000313" key="2">
    <source>
        <dbReference type="Proteomes" id="UP000033220"/>
    </source>
</evidence>
<dbReference type="PATRIC" id="fig|1150469.3.peg.2297"/>
<dbReference type="AlphaFoldDB" id="H6SL04"/>
<reference evidence="1 2" key="1">
    <citation type="submission" date="2012-02" db="EMBL/GenBank/DDBJ databases">
        <title>Shotgun genome sequence of Phaeospirillum photometricum DSM 122.</title>
        <authorList>
            <person name="Duquesne K."/>
            <person name="Sturgis J."/>
        </authorList>
    </citation>
    <scope>NUCLEOTIDE SEQUENCE [LARGE SCALE GENOMIC DNA]</scope>
    <source>
        <strain evidence="2">DSM122</strain>
    </source>
</reference>
<gene>
    <name evidence="1" type="ORF">RSPPHO_02043</name>
</gene>
<dbReference type="Proteomes" id="UP000033220">
    <property type="component" value="Chromosome DSM 122"/>
</dbReference>
<dbReference type="Pfam" id="PF03864">
    <property type="entry name" value="Phage_cap_E"/>
    <property type="match status" value="1"/>
</dbReference>
<proteinExistence type="predicted"/>
<dbReference type="HOGENOM" id="CLU_067025_0_0_5"/>
<evidence type="ECO:0000313" key="1">
    <source>
        <dbReference type="EMBL" id="CCG08669.1"/>
    </source>
</evidence>
<protein>
    <recommendedName>
        <fullName evidence="3">Major capsid protein</fullName>
    </recommendedName>
</protein>
<sequence length="262" mass="29071">MRGFKTVRLAQASRIHASELQNIRAFGSESELAQVQVEVARRQVLMRRDFELTFENMFLGMVQGLAVDADGSTLYDWATEFGQTIPAEIDFDLDNATPASGAVRKKCNAVVRSILQGLRGLGGASVRVVALCGDAFWDDLTAHKEVRETYLNTQMAADLRQGNAYETFSYGGITFVNYRGTDDGSTVVINTDKARFFPVGAGIFQWALSPGESFDFVNQLGQELYSAVIPDRDRNAWADVEMYSYPLPVCTMPQALHRAKRT</sequence>
<organism evidence="1 2">
    <name type="scientific">Pararhodospirillum photometricum DSM 122</name>
    <dbReference type="NCBI Taxonomy" id="1150469"/>
    <lineage>
        <taxon>Bacteria</taxon>
        <taxon>Pseudomonadati</taxon>
        <taxon>Pseudomonadota</taxon>
        <taxon>Alphaproteobacteria</taxon>
        <taxon>Rhodospirillales</taxon>
        <taxon>Rhodospirillaceae</taxon>
        <taxon>Pararhodospirillum</taxon>
    </lineage>
</organism>
<evidence type="ECO:0008006" key="3">
    <source>
        <dbReference type="Google" id="ProtNLM"/>
    </source>
</evidence>
<accession>H6SL04</accession>
<dbReference type="STRING" id="1150469.RSPPHO_02043"/>